<dbReference type="InterPro" id="IPR050490">
    <property type="entry name" value="Bact_solute-bd_prot1"/>
</dbReference>
<accession>A0ABW5R3W6</accession>
<dbReference type="EMBL" id="JBHUMY010000038">
    <property type="protein sequence ID" value="MFD2663180.1"/>
    <property type="molecule type" value="Genomic_DNA"/>
</dbReference>
<keyword evidence="2" id="KW-0732">Signal</keyword>
<evidence type="ECO:0000313" key="3">
    <source>
        <dbReference type="EMBL" id="MFD2663180.1"/>
    </source>
</evidence>
<evidence type="ECO:0000313" key="4">
    <source>
        <dbReference type="Proteomes" id="UP001597493"/>
    </source>
</evidence>
<dbReference type="Pfam" id="PF01547">
    <property type="entry name" value="SBP_bac_1"/>
    <property type="match status" value="1"/>
</dbReference>
<name>A0ABW5R3W6_9BACL</name>
<comment type="caution">
    <text evidence="3">The sequence shown here is derived from an EMBL/GenBank/DDBJ whole genome shotgun (WGS) entry which is preliminary data.</text>
</comment>
<evidence type="ECO:0000256" key="2">
    <source>
        <dbReference type="SAM" id="SignalP"/>
    </source>
</evidence>
<dbReference type="Proteomes" id="UP001597493">
    <property type="component" value="Unassembled WGS sequence"/>
</dbReference>
<dbReference type="InterPro" id="IPR006059">
    <property type="entry name" value="SBP"/>
</dbReference>
<organism evidence="3 4">
    <name type="scientific">Paenibacillus thailandensis</name>
    <dbReference type="NCBI Taxonomy" id="393250"/>
    <lineage>
        <taxon>Bacteria</taxon>
        <taxon>Bacillati</taxon>
        <taxon>Bacillota</taxon>
        <taxon>Bacilli</taxon>
        <taxon>Bacillales</taxon>
        <taxon>Paenibacillaceae</taxon>
        <taxon>Paenibacillus</taxon>
    </lineage>
</organism>
<feature type="signal peptide" evidence="2">
    <location>
        <begin position="1"/>
        <end position="23"/>
    </location>
</feature>
<gene>
    <name evidence="3" type="ORF">ACFSW5_23245</name>
</gene>
<dbReference type="RefSeq" id="WP_379278682.1">
    <property type="nucleotide sequence ID" value="NZ_JBHUGT010000020.1"/>
</dbReference>
<feature type="region of interest" description="Disordered" evidence="1">
    <location>
        <begin position="28"/>
        <end position="57"/>
    </location>
</feature>
<reference evidence="4" key="1">
    <citation type="journal article" date="2019" name="Int. J. Syst. Evol. Microbiol.">
        <title>The Global Catalogue of Microorganisms (GCM) 10K type strain sequencing project: providing services to taxonomists for standard genome sequencing and annotation.</title>
        <authorList>
            <consortium name="The Broad Institute Genomics Platform"/>
            <consortium name="The Broad Institute Genome Sequencing Center for Infectious Disease"/>
            <person name="Wu L."/>
            <person name="Ma J."/>
        </authorList>
    </citation>
    <scope>NUCLEOTIDE SEQUENCE [LARGE SCALE GENOMIC DNA]</scope>
    <source>
        <strain evidence="4">TISTR 1827</strain>
    </source>
</reference>
<proteinExistence type="predicted"/>
<dbReference type="SUPFAM" id="SSF53850">
    <property type="entry name" value="Periplasmic binding protein-like II"/>
    <property type="match status" value="1"/>
</dbReference>
<keyword evidence="4" id="KW-1185">Reference proteome</keyword>
<dbReference type="PROSITE" id="PS51257">
    <property type="entry name" value="PROKAR_LIPOPROTEIN"/>
    <property type="match status" value="1"/>
</dbReference>
<evidence type="ECO:0000256" key="1">
    <source>
        <dbReference type="SAM" id="MobiDB-lite"/>
    </source>
</evidence>
<feature type="chain" id="PRO_5047384317" evidence="2">
    <location>
        <begin position="24"/>
        <end position="557"/>
    </location>
</feature>
<sequence>MSSLLKAKNVLPFLLALLMVVTAACSSAGNNAPAESEPPKESPPAETAKLTQDDPGWKADTSPITFDWYINFAWFPNKWGEDITSQYVTEKTGVNVNFIVPAGNETEKMNTMIASGSLPDFITLGWSEDAVKKMIEGGLVLPLNELADQYDPYFYKVTDPAKVSWYTQEDGNIYGYPNASSSPKDYEKFGDNITSNQTFLVRKDMYEALGKPDMRTPEGFLKALEDAKQKFPDVNGQPLIPFGLHDFHEKGNYSLEGYLQNFLAIPQEKDGKLYDRSTDPEYVKWLKTLRLANEKGLLSKDIFVDKRPQMEEKIAQGRYFAMLYQRSDMANQQNVLYANDPNSVYIAVDGPANANLDQPTLSGPSISGWTVTLISKNVKDKARAIRFLDYLISEEGQRDTFLGKKGVTWDTIDGKDQFLPEVAALLNSDRGSFDKKYGASHTFWMLMDTNVTPAWAPPAVEPFKQMEDWTRGKAHSFSQFDQLDPVGSSEEGIMNDKVKTEWGKVLPKLLLAKSEAEFDEIWNDYLAKRESLGFAKVEAYRQKQYEENVAKLAEFIK</sequence>
<dbReference type="PANTHER" id="PTHR43649">
    <property type="entry name" value="ARABINOSE-BINDING PROTEIN-RELATED"/>
    <property type="match status" value="1"/>
</dbReference>
<dbReference type="Gene3D" id="3.40.190.10">
    <property type="entry name" value="Periplasmic binding protein-like II"/>
    <property type="match status" value="2"/>
</dbReference>
<protein>
    <submittedName>
        <fullName evidence="3">Extracellular solute-binding protein</fullName>
    </submittedName>
</protein>
<dbReference type="PANTHER" id="PTHR43649:SF12">
    <property type="entry name" value="DIACETYLCHITOBIOSE BINDING PROTEIN DASA"/>
    <property type="match status" value="1"/>
</dbReference>